<feature type="compositionally biased region" description="Low complexity" evidence="1">
    <location>
        <begin position="29"/>
        <end position="47"/>
    </location>
</feature>
<comment type="caution">
    <text evidence="2">The sequence shown here is derived from an EMBL/GenBank/DDBJ whole genome shotgun (WGS) entry which is preliminary data.</text>
</comment>
<keyword evidence="3" id="KW-1185">Reference proteome</keyword>
<dbReference type="AlphaFoldDB" id="A0A8S0RK19"/>
<dbReference type="Gramene" id="OE9A073702T1">
    <property type="protein sequence ID" value="OE9A073702C1"/>
    <property type="gene ID" value="OE9A073702"/>
</dbReference>
<reference evidence="2 3" key="1">
    <citation type="submission" date="2019-12" db="EMBL/GenBank/DDBJ databases">
        <authorList>
            <person name="Alioto T."/>
            <person name="Alioto T."/>
            <person name="Gomez Garrido J."/>
        </authorList>
    </citation>
    <scope>NUCLEOTIDE SEQUENCE [LARGE SCALE GENOMIC DNA]</scope>
</reference>
<dbReference type="Proteomes" id="UP000594638">
    <property type="component" value="Unassembled WGS sequence"/>
</dbReference>
<sequence length="88" mass="9174">MEGSALVRAKMPPKRKLKHVPPIAFVATPNSSNGSPSPRGQGQQSNSLLVSVLTPSTAHSGVNTIAQSSVDPTAIAETPDKRLLMVCI</sequence>
<accession>A0A8S0RK19</accession>
<organism evidence="2 3">
    <name type="scientific">Olea europaea subsp. europaea</name>
    <dbReference type="NCBI Taxonomy" id="158383"/>
    <lineage>
        <taxon>Eukaryota</taxon>
        <taxon>Viridiplantae</taxon>
        <taxon>Streptophyta</taxon>
        <taxon>Embryophyta</taxon>
        <taxon>Tracheophyta</taxon>
        <taxon>Spermatophyta</taxon>
        <taxon>Magnoliopsida</taxon>
        <taxon>eudicotyledons</taxon>
        <taxon>Gunneridae</taxon>
        <taxon>Pentapetalae</taxon>
        <taxon>asterids</taxon>
        <taxon>lamiids</taxon>
        <taxon>Lamiales</taxon>
        <taxon>Oleaceae</taxon>
        <taxon>Oleeae</taxon>
        <taxon>Olea</taxon>
    </lineage>
</organism>
<evidence type="ECO:0000313" key="2">
    <source>
        <dbReference type="EMBL" id="CAA2980153.1"/>
    </source>
</evidence>
<evidence type="ECO:0000256" key="1">
    <source>
        <dbReference type="SAM" id="MobiDB-lite"/>
    </source>
</evidence>
<gene>
    <name evidence="2" type="ORF">OLEA9_A073702</name>
</gene>
<dbReference type="EMBL" id="CACTIH010003642">
    <property type="protein sequence ID" value="CAA2980153.1"/>
    <property type="molecule type" value="Genomic_DNA"/>
</dbReference>
<proteinExistence type="predicted"/>
<feature type="region of interest" description="Disordered" evidence="1">
    <location>
        <begin position="1"/>
        <end position="49"/>
    </location>
</feature>
<protein>
    <submittedName>
        <fullName evidence="2">Uncharacterized protein</fullName>
    </submittedName>
</protein>
<evidence type="ECO:0000313" key="3">
    <source>
        <dbReference type="Proteomes" id="UP000594638"/>
    </source>
</evidence>
<name>A0A8S0RK19_OLEEU</name>